<dbReference type="Pfam" id="PF01448">
    <property type="entry name" value="ELM2"/>
    <property type="match status" value="1"/>
</dbReference>
<evidence type="ECO:0000313" key="8">
    <source>
        <dbReference type="EMBL" id="CAB0017204.1"/>
    </source>
</evidence>
<dbReference type="PANTHER" id="PTHR16089:SF28">
    <property type="entry name" value="REST COREPRESSOR"/>
    <property type="match status" value="1"/>
</dbReference>
<dbReference type="AlphaFoldDB" id="A0A6H5HR09"/>
<feature type="region of interest" description="Disordered" evidence="5">
    <location>
        <begin position="161"/>
        <end position="187"/>
    </location>
</feature>
<keyword evidence="3" id="KW-0804">Transcription</keyword>
<dbReference type="InterPro" id="IPR051066">
    <property type="entry name" value="Trans_reg/Corepressor"/>
</dbReference>
<feature type="domain" description="ELM2" evidence="6">
    <location>
        <begin position="1"/>
        <end position="97"/>
    </location>
</feature>
<dbReference type="GO" id="GO:0003714">
    <property type="term" value="F:transcription corepressor activity"/>
    <property type="evidence" value="ECO:0007669"/>
    <property type="project" value="TreeGrafter"/>
</dbReference>
<dbReference type="PANTHER" id="PTHR16089">
    <property type="entry name" value="REST COREPRESSOR COREST PROTEIN-RELATED"/>
    <property type="match status" value="1"/>
</dbReference>
<dbReference type="GO" id="GO:0000118">
    <property type="term" value="C:histone deacetylase complex"/>
    <property type="evidence" value="ECO:0007669"/>
    <property type="project" value="TreeGrafter"/>
</dbReference>
<comment type="subcellular location">
    <subcellularLocation>
        <location evidence="1">Nucleus</location>
    </subcellularLocation>
</comment>
<feature type="compositionally biased region" description="Low complexity" evidence="5">
    <location>
        <begin position="19"/>
        <end position="30"/>
    </location>
</feature>
<dbReference type="PROSITE" id="PS51293">
    <property type="entry name" value="SANT"/>
    <property type="match status" value="1"/>
</dbReference>
<reference evidence="8 9" key="1">
    <citation type="submission" date="2020-02" db="EMBL/GenBank/DDBJ databases">
        <authorList>
            <person name="Ferguson B K."/>
        </authorList>
    </citation>
    <scope>NUCLEOTIDE SEQUENCE [LARGE SCALE GENOMIC DNA]</scope>
</reference>
<dbReference type="SMART" id="SM00717">
    <property type="entry name" value="SANT"/>
    <property type="match status" value="1"/>
</dbReference>
<dbReference type="EMBL" id="CADCXU010030959">
    <property type="protein sequence ID" value="CAB0017204.1"/>
    <property type="molecule type" value="Genomic_DNA"/>
</dbReference>
<evidence type="ECO:0000256" key="1">
    <source>
        <dbReference type="ARBA" id="ARBA00004123"/>
    </source>
</evidence>
<dbReference type="PROSITE" id="PS51156">
    <property type="entry name" value="ELM2"/>
    <property type="match status" value="1"/>
</dbReference>
<evidence type="ECO:0008006" key="10">
    <source>
        <dbReference type="Google" id="ProtNLM"/>
    </source>
</evidence>
<keyword evidence="9" id="KW-1185">Reference proteome</keyword>
<evidence type="ECO:0000259" key="7">
    <source>
        <dbReference type="PROSITE" id="PS51293"/>
    </source>
</evidence>
<accession>A0A6H5HR09</accession>
<dbReference type="InterPro" id="IPR000949">
    <property type="entry name" value="ELM2_dom"/>
</dbReference>
<evidence type="ECO:0000259" key="6">
    <source>
        <dbReference type="PROSITE" id="PS51156"/>
    </source>
</evidence>
<organism evidence="8 9">
    <name type="scientific">Nesidiocoris tenuis</name>
    <dbReference type="NCBI Taxonomy" id="355587"/>
    <lineage>
        <taxon>Eukaryota</taxon>
        <taxon>Metazoa</taxon>
        <taxon>Ecdysozoa</taxon>
        <taxon>Arthropoda</taxon>
        <taxon>Hexapoda</taxon>
        <taxon>Insecta</taxon>
        <taxon>Pterygota</taxon>
        <taxon>Neoptera</taxon>
        <taxon>Paraneoptera</taxon>
        <taxon>Hemiptera</taxon>
        <taxon>Heteroptera</taxon>
        <taxon>Panheteroptera</taxon>
        <taxon>Cimicomorpha</taxon>
        <taxon>Miridae</taxon>
        <taxon>Dicyphina</taxon>
        <taxon>Nesidiocoris</taxon>
    </lineage>
</organism>
<gene>
    <name evidence="8" type="ORF">NTEN_LOCUS21246</name>
</gene>
<proteinExistence type="predicted"/>
<name>A0A6H5HR09_9HEMI</name>
<dbReference type="GO" id="GO:0006357">
    <property type="term" value="P:regulation of transcription by RNA polymerase II"/>
    <property type="evidence" value="ECO:0007669"/>
    <property type="project" value="TreeGrafter"/>
</dbReference>
<dbReference type="InterPro" id="IPR001005">
    <property type="entry name" value="SANT/Myb"/>
</dbReference>
<dbReference type="FunFam" id="1.10.10.60:FF:000033">
    <property type="entry name" value="REST corepressor 3"/>
    <property type="match status" value="1"/>
</dbReference>
<evidence type="ECO:0000313" key="9">
    <source>
        <dbReference type="Proteomes" id="UP000479000"/>
    </source>
</evidence>
<evidence type="ECO:0000256" key="5">
    <source>
        <dbReference type="SAM" id="MobiDB-lite"/>
    </source>
</evidence>
<dbReference type="Pfam" id="PF00249">
    <property type="entry name" value="Myb_DNA-binding"/>
    <property type="match status" value="1"/>
</dbReference>
<dbReference type="Proteomes" id="UP000479000">
    <property type="component" value="Unassembled WGS sequence"/>
</dbReference>
<keyword evidence="2" id="KW-0805">Transcription regulation</keyword>
<feature type="region of interest" description="Disordered" evidence="5">
    <location>
        <begin position="1"/>
        <end position="33"/>
    </location>
</feature>
<dbReference type="SUPFAM" id="SSF46689">
    <property type="entry name" value="Homeodomain-like"/>
    <property type="match status" value="1"/>
</dbReference>
<dbReference type="InterPro" id="IPR009057">
    <property type="entry name" value="Homeodomain-like_sf"/>
</dbReference>
<feature type="domain" description="SANT" evidence="7">
    <location>
        <begin position="98"/>
        <end position="149"/>
    </location>
</feature>
<evidence type="ECO:0000256" key="3">
    <source>
        <dbReference type="ARBA" id="ARBA00023163"/>
    </source>
</evidence>
<dbReference type="GO" id="GO:0005667">
    <property type="term" value="C:transcription regulator complex"/>
    <property type="evidence" value="ECO:0007669"/>
    <property type="project" value="TreeGrafter"/>
</dbReference>
<keyword evidence="4" id="KW-0539">Nucleus</keyword>
<dbReference type="Gene3D" id="1.10.10.60">
    <property type="entry name" value="Homeodomain-like"/>
    <property type="match status" value="1"/>
</dbReference>
<protein>
    <recommendedName>
        <fullName evidence="10">SANT domain-containing protein</fullName>
    </recommendedName>
</protein>
<dbReference type="InterPro" id="IPR017884">
    <property type="entry name" value="SANT_dom"/>
</dbReference>
<sequence>MVFVEKSSDSARNGKRSMGPSPTQSLSSLSSDDETGEKIRVGKEYQAVIPPLIPPNVDQYIQVAKEKYGYNGEQALGMLFWHKHVLQNALNDLPNFTPFPDEWTIEDKVLFEQAFQFHGKSFHRIRQMLPDKSIASLVKHYYSWKKTRCRTSLMDKHAKKLAARSGNNEEGTVGSDGGSEVGSMTDSDSEDKVSNAIFLPFLSVLVFISLPC</sequence>
<dbReference type="OrthoDB" id="10064338at2759"/>
<evidence type="ECO:0000256" key="2">
    <source>
        <dbReference type="ARBA" id="ARBA00023015"/>
    </source>
</evidence>
<evidence type="ECO:0000256" key="4">
    <source>
        <dbReference type="ARBA" id="ARBA00023242"/>
    </source>
</evidence>